<evidence type="ECO:0000256" key="1">
    <source>
        <dbReference type="SAM" id="MobiDB-lite"/>
    </source>
</evidence>
<organism evidence="2 3">
    <name type="scientific">Caerostris extrusa</name>
    <name type="common">Bark spider</name>
    <name type="synonym">Caerostris bankana</name>
    <dbReference type="NCBI Taxonomy" id="172846"/>
    <lineage>
        <taxon>Eukaryota</taxon>
        <taxon>Metazoa</taxon>
        <taxon>Ecdysozoa</taxon>
        <taxon>Arthropoda</taxon>
        <taxon>Chelicerata</taxon>
        <taxon>Arachnida</taxon>
        <taxon>Araneae</taxon>
        <taxon>Araneomorphae</taxon>
        <taxon>Entelegynae</taxon>
        <taxon>Araneoidea</taxon>
        <taxon>Araneidae</taxon>
        <taxon>Caerostris</taxon>
    </lineage>
</organism>
<proteinExistence type="predicted"/>
<evidence type="ECO:0000313" key="2">
    <source>
        <dbReference type="EMBL" id="GIY26678.1"/>
    </source>
</evidence>
<dbReference type="EMBL" id="BPLR01008720">
    <property type="protein sequence ID" value="GIY26678.1"/>
    <property type="molecule type" value="Genomic_DNA"/>
</dbReference>
<evidence type="ECO:0000313" key="3">
    <source>
        <dbReference type="Proteomes" id="UP001054945"/>
    </source>
</evidence>
<dbReference type="AlphaFoldDB" id="A0AAV4RWH5"/>
<accession>A0AAV4RWH5</accession>
<reference evidence="2 3" key="1">
    <citation type="submission" date="2021-06" db="EMBL/GenBank/DDBJ databases">
        <title>Caerostris extrusa draft genome.</title>
        <authorList>
            <person name="Kono N."/>
            <person name="Arakawa K."/>
        </authorList>
    </citation>
    <scope>NUCLEOTIDE SEQUENCE [LARGE SCALE GENOMIC DNA]</scope>
</reference>
<sequence>MLLRTRKYIEISFKNYFAVASTKYLTYDNLRRRKLEQFESVLGGDLITRMENNFMTQSSSTDRRKSFSTPLLQIETPLPSPKEN</sequence>
<keyword evidence="3" id="KW-1185">Reference proteome</keyword>
<gene>
    <name evidence="2" type="ORF">CEXT_590881</name>
</gene>
<comment type="caution">
    <text evidence="2">The sequence shown here is derived from an EMBL/GenBank/DDBJ whole genome shotgun (WGS) entry which is preliminary data.</text>
</comment>
<feature type="region of interest" description="Disordered" evidence="1">
    <location>
        <begin position="55"/>
        <end position="84"/>
    </location>
</feature>
<protein>
    <submittedName>
        <fullName evidence="2">Uncharacterized protein</fullName>
    </submittedName>
</protein>
<name>A0AAV4RWH5_CAEEX</name>
<dbReference type="Proteomes" id="UP001054945">
    <property type="component" value="Unassembled WGS sequence"/>
</dbReference>